<dbReference type="Gene3D" id="2.40.50.140">
    <property type="entry name" value="Nucleic acid-binding proteins"/>
    <property type="match status" value="1"/>
</dbReference>
<gene>
    <name evidence="1" type="ORF">OG579_15435</name>
</gene>
<dbReference type="RefSeq" id="WP_328856669.1">
    <property type="nucleotide sequence ID" value="NZ_CP108021.1"/>
</dbReference>
<dbReference type="AlphaFoldDB" id="A0AAU4JZ62"/>
<evidence type="ECO:0000313" key="2">
    <source>
        <dbReference type="Proteomes" id="UP001432128"/>
    </source>
</evidence>
<dbReference type="EMBL" id="CP108021">
    <property type="protein sequence ID" value="WUM19105.1"/>
    <property type="molecule type" value="Genomic_DNA"/>
</dbReference>
<evidence type="ECO:0000313" key="1">
    <source>
        <dbReference type="EMBL" id="WUM19105.1"/>
    </source>
</evidence>
<reference evidence="1 2" key="1">
    <citation type="submission" date="2022-10" db="EMBL/GenBank/DDBJ databases">
        <title>The complete genomes of actinobacterial strains from the NBC collection.</title>
        <authorList>
            <person name="Joergensen T.S."/>
            <person name="Alvarez Arevalo M."/>
            <person name="Sterndorff E.B."/>
            <person name="Faurdal D."/>
            <person name="Vuksanovic O."/>
            <person name="Mourched A.-S."/>
            <person name="Charusanti P."/>
            <person name="Shaw S."/>
            <person name="Blin K."/>
            <person name="Weber T."/>
        </authorList>
    </citation>
    <scope>NUCLEOTIDE SEQUENCE [LARGE SCALE GENOMIC DNA]</scope>
    <source>
        <strain evidence="1 2">NBC_00319</strain>
    </source>
</reference>
<dbReference type="KEGG" id="whr:OG579_15435"/>
<dbReference type="Proteomes" id="UP001432128">
    <property type="component" value="Chromosome"/>
</dbReference>
<dbReference type="SUPFAM" id="SSF50249">
    <property type="entry name" value="Nucleic acid-binding proteins"/>
    <property type="match status" value="1"/>
</dbReference>
<accession>A0AAU4JZ62</accession>
<protein>
    <submittedName>
        <fullName evidence="1">Cold shock domain-containing protein</fullName>
    </submittedName>
</protein>
<name>A0AAU4JZ62_9NOCA</name>
<proteinExistence type="predicted"/>
<dbReference type="InterPro" id="IPR012340">
    <property type="entry name" value="NA-bd_OB-fold"/>
</dbReference>
<keyword evidence="2" id="KW-1185">Reference proteome</keyword>
<organism evidence="1 2">
    <name type="scientific">Williamsia herbipolensis</name>
    <dbReference type="NCBI Taxonomy" id="1603258"/>
    <lineage>
        <taxon>Bacteria</taxon>
        <taxon>Bacillati</taxon>
        <taxon>Actinomycetota</taxon>
        <taxon>Actinomycetes</taxon>
        <taxon>Mycobacteriales</taxon>
        <taxon>Nocardiaceae</taxon>
        <taxon>Williamsia</taxon>
    </lineage>
</organism>
<sequence>MTSSGVIRVWHHDEGWGVIDSPDTPGGCRADAGAVMVEGVRTDDGMPFMGLLEGEPVSFVWGPIRWDDDEFSVAATAVWPSRCEPPATLPSGAFQTSLWSSAGRRGEFTVFVQQDPADLPAPPPRAPLPRTVGTVRSWNADEGWGVLDAPETPGGAWIFFSEIRGVSGFRSLEVGARVEFAWEAARQDGFDYRAEDVDVIETPAT</sequence>